<dbReference type="Gene3D" id="3.30.450.40">
    <property type="match status" value="1"/>
</dbReference>
<dbReference type="CDD" id="cd06225">
    <property type="entry name" value="HAMP"/>
    <property type="match status" value="1"/>
</dbReference>
<name>A0A172ZET4_9BACL</name>
<dbReference type="PROSITE" id="PS50887">
    <property type="entry name" value="GGDEF"/>
    <property type="match status" value="1"/>
</dbReference>
<proteinExistence type="predicted"/>
<dbReference type="RefSeq" id="WP_060532814.1">
    <property type="nucleotide sequence ID" value="NZ_CP013023.1"/>
</dbReference>
<dbReference type="KEGG" id="pbv:AR543_06440"/>
<gene>
    <name evidence="7" type="ORF">AR543_06440</name>
</gene>
<evidence type="ECO:0000313" key="7">
    <source>
        <dbReference type="EMBL" id="ANF95670.1"/>
    </source>
</evidence>
<dbReference type="InterPro" id="IPR003660">
    <property type="entry name" value="HAMP_dom"/>
</dbReference>
<dbReference type="Gene3D" id="6.10.340.10">
    <property type="match status" value="1"/>
</dbReference>
<dbReference type="SUPFAM" id="SSF158472">
    <property type="entry name" value="HAMP domain-like"/>
    <property type="match status" value="1"/>
</dbReference>
<dbReference type="NCBIfam" id="TIGR00254">
    <property type="entry name" value="GGDEF"/>
    <property type="match status" value="1"/>
</dbReference>
<dbReference type="InterPro" id="IPR043128">
    <property type="entry name" value="Rev_trsase/Diguanyl_cyclase"/>
</dbReference>
<keyword evidence="3 4" id="KW-0472">Membrane</keyword>
<dbReference type="STRING" id="1616788.AR543_06440"/>
<evidence type="ECO:0008006" key="9">
    <source>
        <dbReference type="Google" id="ProtNLM"/>
    </source>
</evidence>
<evidence type="ECO:0000259" key="6">
    <source>
        <dbReference type="PROSITE" id="PS50887"/>
    </source>
</evidence>
<dbReference type="Proteomes" id="UP000078148">
    <property type="component" value="Chromosome"/>
</dbReference>
<keyword evidence="4" id="KW-0812">Transmembrane</keyword>
<dbReference type="Gene3D" id="3.30.70.270">
    <property type="match status" value="1"/>
</dbReference>
<dbReference type="SUPFAM" id="SSF55073">
    <property type="entry name" value="Nucleotide cyclase"/>
    <property type="match status" value="1"/>
</dbReference>
<feature type="transmembrane region" description="Helical" evidence="4">
    <location>
        <begin position="187"/>
        <end position="210"/>
    </location>
</feature>
<dbReference type="GO" id="GO:0007165">
    <property type="term" value="P:signal transduction"/>
    <property type="evidence" value="ECO:0007669"/>
    <property type="project" value="InterPro"/>
</dbReference>
<dbReference type="GO" id="GO:0043709">
    <property type="term" value="P:cell adhesion involved in single-species biofilm formation"/>
    <property type="evidence" value="ECO:0007669"/>
    <property type="project" value="TreeGrafter"/>
</dbReference>
<dbReference type="AlphaFoldDB" id="A0A172ZET4"/>
<dbReference type="OrthoDB" id="9759607at2"/>
<dbReference type="PANTHER" id="PTHR45138:SF9">
    <property type="entry name" value="DIGUANYLATE CYCLASE DGCM-RELATED"/>
    <property type="match status" value="1"/>
</dbReference>
<evidence type="ECO:0000256" key="2">
    <source>
        <dbReference type="ARBA" id="ARBA00022475"/>
    </source>
</evidence>
<evidence type="ECO:0000256" key="3">
    <source>
        <dbReference type="ARBA" id="ARBA00023136"/>
    </source>
</evidence>
<dbReference type="SMART" id="SM00304">
    <property type="entry name" value="HAMP"/>
    <property type="match status" value="1"/>
</dbReference>
<dbReference type="GO" id="GO:1902201">
    <property type="term" value="P:negative regulation of bacterial-type flagellum-dependent cell motility"/>
    <property type="evidence" value="ECO:0007669"/>
    <property type="project" value="TreeGrafter"/>
</dbReference>
<keyword evidence="8" id="KW-1185">Reference proteome</keyword>
<dbReference type="InterPro" id="IPR050469">
    <property type="entry name" value="Diguanylate_Cyclase"/>
</dbReference>
<dbReference type="GO" id="GO:0052621">
    <property type="term" value="F:diguanylate cyclase activity"/>
    <property type="evidence" value="ECO:0007669"/>
    <property type="project" value="TreeGrafter"/>
</dbReference>
<dbReference type="InterPro" id="IPR029016">
    <property type="entry name" value="GAF-like_dom_sf"/>
</dbReference>
<feature type="domain" description="HAMP" evidence="5">
    <location>
        <begin position="215"/>
        <end position="268"/>
    </location>
</feature>
<dbReference type="Pfam" id="PF00672">
    <property type="entry name" value="HAMP"/>
    <property type="match status" value="1"/>
</dbReference>
<organism evidence="7 8">
    <name type="scientific">Paenibacillus bovis</name>
    <dbReference type="NCBI Taxonomy" id="1616788"/>
    <lineage>
        <taxon>Bacteria</taxon>
        <taxon>Bacillati</taxon>
        <taxon>Bacillota</taxon>
        <taxon>Bacilli</taxon>
        <taxon>Bacillales</taxon>
        <taxon>Paenibacillaceae</taxon>
        <taxon>Paenibacillus</taxon>
    </lineage>
</organism>
<dbReference type="InterPro" id="IPR007891">
    <property type="entry name" value="CHASE3"/>
</dbReference>
<evidence type="ECO:0000313" key="8">
    <source>
        <dbReference type="Proteomes" id="UP000078148"/>
    </source>
</evidence>
<dbReference type="PROSITE" id="PS50885">
    <property type="entry name" value="HAMP"/>
    <property type="match status" value="1"/>
</dbReference>
<dbReference type="GO" id="GO:0005886">
    <property type="term" value="C:plasma membrane"/>
    <property type="evidence" value="ECO:0007669"/>
    <property type="project" value="UniProtKB-SubCell"/>
</dbReference>
<dbReference type="CDD" id="cd01949">
    <property type="entry name" value="GGDEF"/>
    <property type="match status" value="1"/>
</dbReference>
<comment type="subcellular location">
    <subcellularLocation>
        <location evidence="1">Cell membrane</location>
    </subcellularLocation>
</comment>
<dbReference type="Pfam" id="PF05227">
    <property type="entry name" value="CHASE3"/>
    <property type="match status" value="1"/>
</dbReference>
<reference evidence="8" key="1">
    <citation type="submission" date="2015-10" db="EMBL/GenBank/DDBJ databases">
        <title>Genome of Paenibacillus bovis sp. nov.</title>
        <authorList>
            <person name="Wu Z."/>
            <person name="Gao C."/>
            <person name="Liu Z."/>
            <person name="Zheng H."/>
        </authorList>
    </citation>
    <scope>NUCLEOTIDE SEQUENCE [LARGE SCALE GENOMIC DNA]</scope>
    <source>
        <strain evidence="8">BD3526</strain>
    </source>
</reference>
<accession>A0A172ZET4</accession>
<dbReference type="PANTHER" id="PTHR45138">
    <property type="entry name" value="REGULATORY COMPONENTS OF SENSORY TRANSDUCTION SYSTEM"/>
    <property type="match status" value="1"/>
</dbReference>
<evidence type="ECO:0000256" key="1">
    <source>
        <dbReference type="ARBA" id="ARBA00004236"/>
    </source>
</evidence>
<dbReference type="Pfam" id="PF00990">
    <property type="entry name" value="GGDEF"/>
    <property type="match status" value="1"/>
</dbReference>
<protein>
    <recommendedName>
        <fullName evidence="9">Diguanylate cyclase</fullName>
    </recommendedName>
</protein>
<keyword evidence="4" id="KW-1133">Transmembrane helix</keyword>
<sequence>MKKSFIKIFQEENFIGAGVVKTNLWSIMVFLLIVVFGLFYMNQSVRNDYTQVKEAANLQIQLQTLENALVDQETGQRGYLLTRDISFLEPFDRGSMYYQVAASELMDRLENYPEYIDQTRKLIDTGTTWKVRYGDKQVHEAMTGHQVTSEELLSGKKQFDSFRQQQDMLFKKFEDLRNRLRAEMLRNITLTLVGMGTMFVLFQCIMLYFIQRGLRRITIPIVQLDKAVSSYANGNISAELPAYSSSNEIGRLIHTFEDMRLEMQKDQRLLGYTYQMINTLNQAKSVQHVYQETLMGIWNIIECERISIITQNADRSFTIKSSIYHGVIDHKEVSLGGEQKDVHELLEGGFSMIHEDWNVYRPTGSVTDYLHEQGIRSSMHIILRKEARVVGVLNLMSPEQNHFSIQQKNRVEKLAPMIVTAIENARETDKIQRLAMRDGLTGLWNRRYFDESLHHLMTRVVTADTERHLLSLILLDVDHFKSFNDNWGHQEGDLVLKHLGRVLNDYCRPGDLTVRYGGEEFAVLLPDTSLSEARSVAERLRKLIELESPSRKYAVTASFGVAEWDGYQLGEELVHAADEALYQAKDEGRNRVCCYNPKSADQATEAG</sequence>
<feature type="transmembrane region" description="Helical" evidence="4">
    <location>
        <begin position="24"/>
        <end position="41"/>
    </location>
</feature>
<feature type="domain" description="GGDEF" evidence="6">
    <location>
        <begin position="468"/>
        <end position="597"/>
    </location>
</feature>
<dbReference type="InterPro" id="IPR000160">
    <property type="entry name" value="GGDEF_dom"/>
</dbReference>
<reference evidence="7 8" key="2">
    <citation type="journal article" date="2016" name="Int. J. Syst. Evol. Microbiol.">
        <title>Paenibacillus bovis sp. nov., isolated from raw yak (Bos grunniens) milk.</title>
        <authorList>
            <person name="Gao C."/>
            <person name="Han J."/>
            <person name="Liu Z."/>
            <person name="Xu X."/>
            <person name="Hang F."/>
            <person name="Wu Z."/>
        </authorList>
    </citation>
    <scope>NUCLEOTIDE SEQUENCE [LARGE SCALE GENOMIC DNA]</scope>
    <source>
        <strain evidence="7 8">BD3526</strain>
    </source>
</reference>
<dbReference type="FunFam" id="3.30.70.270:FF:000001">
    <property type="entry name" value="Diguanylate cyclase domain protein"/>
    <property type="match status" value="1"/>
</dbReference>
<evidence type="ECO:0000259" key="5">
    <source>
        <dbReference type="PROSITE" id="PS50885"/>
    </source>
</evidence>
<evidence type="ECO:0000256" key="4">
    <source>
        <dbReference type="SAM" id="Phobius"/>
    </source>
</evidence>
<dbReference type="EMBL" id="CP013023">
    <property type="protein sequence ID" value="ANF95670.1"/>
    <property type="molecule type" value="Genomic_DNA"/>
</dbReference>
<dbReference type="SUPFAM" id="SSF55781">
    <property type="entry name" value="GAF domain-like"/>
    <property type="match status" value="1"/>
</dbReference>
<dbReference type="InterPro" id="IPR029787">
    <property type="entry name" value="Nucleotide_cyclase"/>
</dbReference>
<dbReference type="SMART" id="SM00267">
    <property type="entry name" value="GGDEF"/>
    <property type="match status" value="1"/>
</dbReference>
<keyword evidence="2" id="KW-1003">Cell membrane</keyword>